<protein>
    <recommendedName>
        <fullName evidence="1">Amidohydrolase 3 domain-containing protein</fullName>
    </recommendedName>
</protein>
<organism evidence="2 3">
    <name type="scientific">Acetonema longum DSM 6540</name>
    <dbReference type="NCBI Taxonomy" id="1009370"/>
    <lineage>
        <taxon>Bacteria</taxon>
        <taxon>Bacillati</taxon>
        <taxon>Bacillota</taxon>
        <taxon>Negativicutes</taxon>
        <taxon>Acetonemataceae</taxon>
        <taxon>Acetonema</taxon>
    </lineage>
</organism>
<dbReference type="Gene3D" id="2.30.40.10">
    <property type="entry name" value="Urease, subunit C, domain 1"/>
    <property type="match status" value="1"/>
</dbReference>
<dbReference type="EMBL" id="AFGF01000173">
    <property type="protein sequence ID" value="EGO62725.1"/>
    <property type="molecule type" value="Genomic_DNA"/>
</dbReference>
<dbReference type="InterPro" id="IPR013108">
    <property type="entry name" value="Amidohydro_3"/>
</dbReference>
<dbReference type="Gene3D" id="3.20.20.140">
    <property type="entry name" value="Metal-dependent hydrolases"/>
    <property type="match status" value="1"/>
</dbReference>
<dbReference type="InterPro" id="IPR011059">
    <property type="entry name" value="Metal-dep_hydrolase_composite"/>
</dbReference>
<sequence length="565" mass="62722">MAGEIADIVLTNGVVYTADQANTVCEAVAIKDNRILFVGGSHAAEDYLGGESRKIDLAGRMVIPGMLDTHIHPPGLSLLELYEVQLAHCNSLGEYLDAVKNFIAQRPDIEAVYGRGWSWSVLQGDELNKGPRKEYLDAVTQDIPVILRANDGHTLWLNSKALAVNGVTTATPTPAGGIIEKDPLSGELWGTLKEGAMRLIALPQYSMKQYREAIIAFQQKMNSFGITGILCLGSLAFQTIFEVCGELEQQGRLQLRVRGAVTVQPQEDLPKQFEAIDRLRRQYHTLSLQVTAAKFFTDGVVEGGTSHLLEPYAPPAGKGADYCGSFLWDMKELRQAFYLTNAANLQIHVHSTGDASTRKVLDALEYVRQQALKGDYRNTITHLQLVDPSDIPRFRQLDVVASVQPYWHFKSAHWWNNVDYRFLGQRAETEYPLGSFFAQGITVASSSDYPATVVPNPLLAMDIGVTRNMDRGSLYGLEDITDMNDERYLLNSKERATIQQMIKSFTINGAYAMFMEKEIGSIEAGKLADLVVLDQNLLTVPAIDIDKASVDMTFFDGRLVYEKNK</sequence>
<feature type="domain" description="Amidohydrolase 3" evidence="1">
    <location>
        <begin position="55"/>
        <end position="561"/>
    </location>
</feature>
<reference evidence="2 3" key="1">
    <citation type="journal article" date="2011" name="EMBO J.">
        <title>Structural diversity of bacterial flagellar motors.</title>
        <authorList>
            <person name="Chen S."/>
            <person name="Beeby M."/>
            <person name="Murphy G.E."/>
            <person name="Leadbetter J.R."/>
            <person name="Hendrixson D.R."/>
            <person name="Briegel A."/>
            <person name="Li Z."/>
            <person name="Shi J."/>
            <person name="Tocheva E.I."/>
            <person name="Muller A."/>
            <person name="Dobro M.J."/>
            <person name="Jensen G.J."/>
        </authorList>
    </citation>
    <scope>NUCLEOTIDE SEQUENCE [LARGE SCALE GENOMIC DNA]</scope>
    <source>
        <strain evidence="2 3">DSM 6540</strain>
    </source>
</reference>
<dbReference type="eggNOG" id="COG1574">
    <property type="taxonomic scope" value="Bacteria"/>
</dbReference>
<dbReference type="InterPro" id="IPR033932">
    <property type="entry name" value="YtcJ-like"/>
</dbReference>
<dbReference type="GO" id="GO:0016810">
    <property type="term" value="F:hydrolase activity, acting on carbon-nitrogen (but not peptide) bonds"/>
    <property type="evidence" value="ECO:0007669"/>
    <property type="project" value="InterPro"/>
</dbReference>
<accession>F7NMI5</accession>
<comment type="caution">
    <text evidence="2">The sequence shown here is derived from an EMBL/GenBank/DDBJ whole genome shotgun (WGS) entry which is preliminary data.</text>
</comment>
<evidence type="ECO:0000313" key="2">
    <source>
        <dbReference type="EMBL" id="EGO62725.1"/>
    </source>
</evidence>
<dbReference type="Gene3D" id="3.10.310.70">
    <property type="match status" value="1"/>
</dbReference>
<dbReference type="RefSeq" id="WP_004097736.1">
    <property type="nucleotide sequence ID" value="NZ_AFGF01000173.1"/>
</dbReference>
<gene>
    <name evidence="2" type="ORF">ALO_16577</name>
</gene>
<evidence type="ECO:0000313" key="3">
    <source>
        <dbReference type="Proteomes" id="UP000003240"/>
    </source>
</evidence>
<evidence type="ECO:0000259" key="1">
    <source>
        <dbReference type="Pfam" id="PF07969"/>
    </source>
</evidence>
<dbReference type="PANTHER" id="PTHR22642:SF2">
    <property type="entry name" value="PROTEIN LONG AFTER FAR-RED 3"/>
    <property type="match status" value="1"/>
</dbReference>
<dbReference type="Proteomes" id="UP000003240">
    <property type="component" value="Unassembled WGS sequence"/>
</dbReference>
<dbReference type="CDD" id="cd01300">
    <property type="entry name" value="YtcJ_like"/>
    <property type="match status" value="1"/>
</dbReference>
<proteinExistence type="predicted"/>
<dbReference type="SUPFAM" id="SSF51556">
    <property type="entry name" value="Metallo-dependent hydrolases"/>
    <property type="match status" value="1"/>
</dbReference>
<dbReference type="AlphaFoldDB" id="F7NMI5"/>
<dbReference type="PANTHER" id="PTHR22642">
    <property type="entry name" value="IMIDAZOLONEPROPIONASE"/>
    <property type="match status" value="1"/>
</dbReference>
<dbReference type="STRING" id="1009370.ALO_16577"/>
<dbReference type="InterPro" id="IPR032466">
    <property type="entry name" value="Metal_Hydrolase"/>
</dbReference>
<dbReference type="Pfam" id="PF07969">
    <property type="entry name" value="Amidohydro_3"/>
    <property type="match status" value="1"/>
</dbReference>
<dbReference type="OrthoDB" id="9794645at2"/>
<dbReference type="SUPFAM" id="SSF51338">
    <property type="entry name" value="Composite domain of metallo-dependent hydrolases"/>
    <property type="match status" value="1"/>
</dbReference>
<name>F7NMI5_9FIRM</name>
<keyword evidence="3" id="KW-1185">Reference proteome</keyword>